<feature type="transmembrane region" description="Helical" evidence="6">
    <location>
        <begin position="447"/>
        <end position="471"/>
    </location>
</feature>
<accession>A0A7S2UFW9</accession>
<feature type="compositionally biased region" description="Low complexity" evidence="5">
    <location>
        <begin position="9"/>
        <end position="19"/>
    </location>
</feature>
<evidence type="ECO:0008006" key="8">
    <source>
        <dbReference type="Google" id="ProtNLM"/>
    </source>
</evidence>
<feature type="compositionally biased region" description="Polar residues" evidence="5">
    <location>
        <begin position="625"/>
        <end position="637"/>
    </location>
</feature>
<feature type="region of interest" description="Disordered" evidence="5">
    <location>
        <begin position="691"/>
        <end position="748"/>
    </location>
</feature>
<dbReference type="EMBL" id="HBHQ01012877">
    <property type="protein sequence ID" value="CAD9816761.1"/>
    <property type="molecule type" value="Transcribed_RNA"/>
</dbReference>
<gene>
    <name evidence="7" type="ORF">ASEP1449_LOCUS8593</name>
</gene>
<feature type="compositionally biased region" description="Low complexity" evidence="5">
    <location>
        <begin position="733"/>
        <end position="745"/>
    </location>
</feature>
<keyword evidence="4 6" id="KW-0472">Membrane</keyword>
<dbReference type="GO" id="GO:0016020">
    <property type="term" value="C:membrane"/>
    <property type="evidence" value="ECO:0007669"/>
    <property type="project" value="UniProtKB-SubCell"/>
</dbReference>
<feature type="compositionally biased region" description="Basic and acidic residues" evidence="5">
    <location>
        <begin position="691"/>
        <end position="700"/>
    </location>
</feature>
<dbReference type="SMART" id="SM01417">
    <property type="entry name" value="Solute_trans_a"/>
    <property type="match status" value="1"/>
</dbReference>
<feature type="transmembrane region" description="Helical" evidence="6">
    <location>
        <begin position="483"/>
        <end position="507"/>
    </location>
</feature>
<feature type="region of interest" description="Disordered" evidence="5">
    <location>
        <begin position="565"/>
        <end position="658"/>
    </location>
</feature>
<feature type="transmembrane region" description="Helical" evidence="6">
    <location>
        <begin position="171"/>
        <end position="192"/>
    </location>
</feature>
<organism evidence="7">
    <name type="scientific">Attheya septentrionalis</name>
    <dbReference type="NCBI Taxonomy" id="420275"/>
    <lineage>
        <taxon>Eukaryota</taxon>
        <taxon>Sar</taxon>
        <taxon>Stramenopiles</taxon>
        <taxon>Ochrophyta</taxon>
        <taxon>Bacillariophyta</taxon>
        <taxon>Coscinodiscophyceae</taxon>
        <taxon>Chaetocerotophycidae</taxon>
        <taxon>Chaetocerotales</taxon>
        <taxon>Attheyaceae</taxon>
        <taxon>Attheya</taxon>
    </lineage>
</organism>
<feature type="region of interest" description="Disordered" evidence="5">
    <location>
        <begin position="805"/>
        <end position="863"/>
    </location>
</feature>
<proteinExistence type="predicted"/>
<evidence type="ECO:0000256" key="3">
    <source>
        <dbReference type="ARBA" id="ARBA00022989"/>
    </source>
</evidence>
<dbReference type="InterPro" id="IPR005178">
    <property type="entry name" value="Ostalpha/TMEM184C"/>
</dbReference>
<feature type="region of interest" description="Disordered" evidence="5">
    <location>
        <begin position="1"/>
        <end position="52"/>
    </location>
</feature>
<feature type="region of interest" description="Disordered" evidence="5">
    <location>
        <begin position="127"/>
        <end position="153"/>
    </location>
</feature>
<feature type="compositionally biased region" description="Low complexity" evidence="5">
    <location>
        <begin position="127"/>
        <end position="152"/>
    </location>
</feature>
<evidence type="ECO:0000256" key="4">
    <source>
        <dbReference type="ARBA" id="ARBA00023136"/>
    </source>
</evidence>
<feature type="transmembrane region" description="Helical" evidence="6">
    <location>
        <begin position="414"/>
        <end position="431"/>
    </location>
</feature>
<evidence type="ECO:0000256" key="5">
    <source>
        <dbReference type="SAM" id="MobiDB-lite"/>
    </source>
</evidence>
<evidence type="ECO:0000313" key="7">
    <source>
        <dbReference type="EMBL" id="CAD9816761.1"/>
    </source>
</evidence>
<sequence>MVMQSPLRSSSSGGSSEEGIMALPRSPQHMKHNPAAVIPVGGGVEESSSCESEPKSSLMVPLVAATGGDPTVVEALAPPSWLLRSRKLSRDRPLSSSTATDKTSMTKSKRGISLGLLKRICFCGNASSSSSSSSNISSSTSNISGGTSGSSKCKCKYPRNIVQSTLSFMHFLGRVLMWSSVAATAAGVVWYSRELSVNGTDPHLIAWFSAGAFVLLGFPISMYGIFMHLSNYYQPNVQCYVVRILWMVPLYSIESWLCLRFHKYAIYIETLRDCYESYVLYSFLRFLMEVLGGEEALVLMLKDKSPTRGVHMWGFEWCIKPWLMGQPMSRTIYIPTNTNMNMNAPPTTTTPPTTTGSSTTAPTANVMGNDPTPGVIVLAGPGANSASTTKTTTTRPVKRVQWTSPFFVKCKLGVLQYVLLKVVLSILTMILETHDLYKEGNFTPKGGYLYICILTNLSQCWALYCLIFFYYATKNELGPIRPVGKFLCVKAIVFFTWWQSVGISILYQMGMIPHYASNSEVDNEWSSEDVAKGLQDYLICIEMFIGAIVHTFVFPHTDYLNPIGNNNNHNRPPRRHHNHTHNDCNNNNSNDGTAARHFGGHQSPDRHSREGRRLGRKGRAWNAALSHQYQRVNVNSNTDDKSHASKNSSTETPEYDLELGPLGAVMVSGTTTSTFPSVDSERELALIPLAEHADETDHRMIRSSHAESTSTSGTHSGVEQQQQQQHYHHHQQQQHSPQQSPQQQPRPTAGFVRALLDSSIPSDVVGHTMGMVKGDFAIEKKTLLFHAATSDEYDLFSKYHQHHSRSRGATPAASTSINTTATTAGGAATRSTVAASSMPTSTPLLPASSTHKQPPTKTPKEQH</sequence>
<evidence type="ECO:0000256" key="1">
    <source>
        <dbReference type="ARBA" id="ARBA00004141"/>
    </source>
</evidence>
<feature type="compositionally biased region" description="Polar residues" evidence="5">
    <location>
        <begin position="838"/>
        <end position="855"/>
    </location>
</feature>
<evidence type="ECO:0000256" key="6">
    <source>
        <dbReference type="SAM" id="Phobius"/>
    </source>
</evidence>
<protein>
    <recommendedName>
        <fullName evidence="8">Transmembrane protein 184C</fullName>
    </recommendedName>
</protein>
<feature type="compositionally biased region" description="Polar residues" evidence="5">
    <location>
        <begin position="706"/>
        <end position="719"/>
    </location>
</feature>
<keyword evidence="3 6" id="KW-1133">Transmembrane helix</keyword>
<reference evidence="7" key="1">
    <citation type="submission" date="2021-01" db="EMBL/GenBank/DDBJ databases">
        <authorList>
            <person name="Corre E."/>
            <person name="Pelletier E."/>
            <person name="Niang G."/>
            <person name="Scheremetjew M."/>
            <person name="Finn R."/>
            <person name="Kale V."/>
            <person name="Holt S."/>
            <person name="Cochrane G."/>
            <person name="Meng A."/>
            <person name="Brown T."/>
            <person name="Cohen L."/>
        </authorList>
    </citation>
    <scope>NUCLEOTIDE SEQUENCE</scope>
    <source>
        <strain evidence="7">CCMP2084</strain>
    </source>
</reference>
<feature type="compositionally biased region" description="Low complexity" evidence="5">
    <location>
        <begin position="809"/>
        <end position="837"/>
    </location>
</feature>
<keyword evidence="2 6" id="KW-0812">Transmembrane</keyword>
<evidence type="ECO:0000256" key="2">
    <source>
        <dbReference type="ARBA" id="ARBA00022692"/>
    </source>
</evidence>
<dbReference type="PANTHER" id="PTHR23423">
    <property type="entry name" value="ORGANIC SOLUTE TRANSPORTER-RELATED"/>
    <property type="match status" value="1"/>
</dbReference>
<dbReference type="Pfam" id="PF03619">
    <property type="entry name" value="Solute_trans_a"/>
    <property type="match status" value="2"/>
</dbReference>
<feature type="compositionally biased region" description="Basic and acidic residues" evidence="5">
    <location>
        <begin position="603"/>
        <end position="613"/>
    </location>
</feature>
<feature type="transmembrane region" description="Helical" evidence="6">
    <location>
        <begin position="204"/>
        <end position="226"/>
    </location>
</feature>
<dbReference type="AlphaFoldDB" id="A0A7S2UFW9"/>
<comment type="subcellular location">
    <subcellularLocation>
        <location evidence="1">Membrane</location>
        <topology evidence="1">Multi-pass membrane protein</topology>
    </subcellularLocation>
</comment>
<name>A0A7S2UFW9_9STRA</name>